<accession>A0A6J5TE46</accession>
<gene>
    <name evidence="1" type="ORF">UFOVP86_14</name>
</gene>
<dbReference type="EMBL" id="LR797825">
    <property type="protein sequence ID" value="CAB4242008.1"/>
    <property type="molecule type" value="Genomic_DNA"/>
</dbReference>
<evidence type="ECO:0000313" key="1">
    <source>
        <dbReference type="EMBL" id="CAB4242008.1"/>
    </source>
</evidence>
<name>A0A6J5TE46_9CAUD</name>
<reference evidence="1" key="1">
    <citation type="submission" date="2020-05" db="EMBL/GenBank/DDBJ databases">
        <authorList>
            <person name="Chiriac C."/>
            <person name="Salcher M."/>
            <person name="Ghai R."/>
            <person name="Kavagutti S V."/>
        </authorList>
    </citation>
    <scope>NUCLEOTIDE SEQUENCE</scope>
</reference>
<proteinExistence type="predicted"/>
<protein>
    <submittedName>
        <fullName evidence="1">Uncharacterized protein</fullName>
    </submittedName>
</protein>
<organism evidence="1">
    <name type="scientific">uncultured Caudovirales phage</name>
    <dbReference type="NCBI Taxonomy" id="2100421"/>
    <lineage>
        <taxon>Viruses</taxon>
        <taxon>Duplodnaviria</taxon>
        <taxon>Heunggongvirae</taxon>
        <taxon>Uroviricota</taxon>
        <taxon>Caudoviricetes</taxon>
        <taxon>Peduoviridae</taxon>
        <taxon>Maltschvirus</taxon>
        <taxon>Maltschvirus maltsch</taxon>
    </lineage>
</organism>
<sequence>MQLKNGSFCPLIKKECVQLQCAWFTQLRGTHPQTGAEIDEWMCAISAMPMLQIEVAKEARQGAAATESFRNEMVRAQVEVLPSFVGLQLT</sequence>